<geneLocation type="plasmid" evidence="3">
    <name>pTiChry5</name>
</geneLocation>
<proteinExistence type="predicted"/>
<reference evidence="3" key="2">
    <citation type="submission" date="2000-01" db="EMBL/GenBank/DDBJ databases">
        <title>Complete sequence of the right T-DNA and the amadori opines catabolic locus of the chrysopine-type Ti plasmid pTiChry5.</title>
        <authorList>
            <person name="Oger P.M."/>
        </authorList>
    </citation>
    <scope>NUCLEOTIDE SEQUENCE</scope>
    <source>
        <strain evidence="3">Chry5</strain>
        <plasmid evidence="3">pTiChry5</plasmid>
    </source>
</reference>
<dbReference type="Gene3D" id="3.40.50.10490">
    <property type="entry name" value="Glucose-6-phosphate isomerase like protein, domain 1"/>
    <property type="match status" value="2"/>
</dbReference>
<dbReference type="GO" id="GO:0006047">
    <property type="term" value="P:UDP-N-acetylglucosamine metabolic process"/>
    <property type="evidence" value="ECO:0007669"/>
    <property type="project" value="TreeGrafter"/>
</dbReference>
<name>Q9ADX7_AGRTU</name>
<dbReference type="PROSITE" id="PS51464">
    <property type="entry name" value="SIS"/>
    <property type="match status" value="1"/>
</dbReference>
<dbReference type="PANTHER" id="PTHR10937">
    <property type="entry name" value="GLUCOSAMINE--FRUCTOSE-6-PHOSPHATE AMINOTRANSFERASE, ISOMERIZING"/>
    <property type="match status" value="1"/>
</dbReference>
<dbReference type="RefSeq" id="WP_032489960.1">
    <property type="nucleotide sequence ID" value="NZ_KX388536.1"/>
</dbReference>
<sequence length="351" mass="39819">MNIMALENLTPSDEQIKSAPNPNYLEGDYLKGVLEMAFRDGNPVAEKLVKDVFSARQIESVYLVGSGGSNSYIEPVKYILDKYCDLRIERINSTELETRRPKPVNETAVVLITSHNGETEDALVAARWAKTTGAVTVALTSGTESGLAKICDYLLPYSKELPGMPKTLVAYLFAAHLLQHLGNPVGAQLVRDLEAMPARLHEIKDAERERGMELARRYKDENIYYVLSSGILSALNYQYSICIFNEMLWLDASDIHSGEFRHGPYEVADADMAYVFLMDNGENRKIDQRALKFTRRVTDKIITFDAGRYEDVSPLLSPFVIGVTWYWFAHTLSVLREHPLSVRRYMWKVDY</sequence>
<keyword evidence="1" id="KW-0032">Aminotransferase</keyword>
<dbReference type="InterPro" id="IPR001347">
    <property type="entry name" value="SIS_dom"/>
</dbReference>
<dbReference type="GO" id="GO:0006487">
    <property type="term" value="P:protein N-linked glycosylation"/>
    <property type="evidence" value="ECO:0007669"/>
    <property type="project" value="TreeGrafter"/>
</dbReference>
<feature type="domain" description="SIS" evidence="2">
    <location>
        <begin position="44"/>
        <end position="183"/>
    </location>
</feature>
<protein>
    <submittedName>
        <fullName evidence="3">Putative reductase</fullName>
    </submittedName>
</protein>
<evidence type="ECO:0000313" key="3">
    <source>
        <dbReference type="EMBL" id="AAK08620.1"/>
    </source>
</evidence>
<dbReference type="EMBL" id="AF065242">
    <property type="protein sequence ID" value="AAK08620.1"/>
    <property type="molecule type" value="Genomic_DNA"/>
</dbReference>
<dbReference type="GO" id="GO:0006002">
    <property type="term" value="P:fructose 6-phosphate metabolic process"/>
    <property type="evidence" value="ECO:0007669"/>
    <property type="project" value="TreeGrafter"/>
</dbReference>
<accession>Q9ADX7</accession>
<dbReference type="GO" id="GO:0097367">
    <property type="term" value="F:carbohydrate derivative binding"/>
    <property type="evidence" value="ECO:0007669"/>
    <property type="project" value="InterPro"/>
</dbReference>
<dbReference type="AlphaFoldDB" id="Q9ADX7"/>
<evidence type="ECO:0000259" key="2">
    <source>
        <dbReference type="PROSITE" id="PS51464"/>
    </source>
</evidence>
<dbReference type="CDD" id="cd05710">
    <property type="entry name" value="SIS_1"/>
    <property type="match status" value="1"/>
</dbReference>
<reference evidence="3" key="1">
    <citation type="journal article" date="2000" name="Mol. Plant Microbe Interact.">
        <title>A second T-region of the soybean-supervirulent chrysopine-type Ti plasmid pTiChry5, and construction of a fully disarmed vir helper plasmid.</title>
        <authorList>
            <person name="Palanichelvam K."/>
            <person name="Oger P."/>
            <person name="Clough S.J."/>
            <person name="Cha C."/>
            <person name="Bent A.F."/>
            <person name="Farrand S.K."/>
        </authorList>
    </citation>
    <scope>NUCLEOTIDE SEQUENCE</scope>
    <source>
        <strain evidence="3">Chry5</strain>
        <plasmid evidence="3">pTiChry5</plasmid>
    </source>
</reference>
<organism evidence="3">
    <name type="scientific">Agrobacterium tumefaciens</name>
    <dbReference type="NCBI Taxonomy" id="358"/>
    <lineage>
        <taxon>Bacteria</taxon>
        <taxon>Pseudomonadati</taxon>
        <taxon>Pseudomonadota</taxon>
        <taxon>Alphaproteobacteria</taxon>
        <taxon>Hyphomicrobiales</taxon>
        <taxon>Rhizobiaceae</taxon>
        <taxon>Rhizobium/Agrobacterium group</taxon>
        <taxon>Agrobacterium</taxon>
        <taxon>Agrobacterium tumefaciens complex</taxon>
    </lineage>
</organism>
<dbReference type="GO" id="GO:0004360">
    <property type="term" value="F:glutamine-fructose-6-phosphate transaminase (isomerizing) activity"/>
    <property type="evidence" value="ECO:0007669"/>
    <property type="project" value="TreeGrafter"/>
</dbReference>
<dbReference type="InterPro" id="IPR046348">
    <property type="entry name" value="SIS_dom_sf"/>
</dbReference>
<dbReference type="SUPFAM" id="SSF53697">
    <property type="entry name" value="SIS domain"/>
    <property type="match status" value="1"/>
</dbReference>
<dbReference type="PANTHER" id="PTHR10937:SF14">
    <property type="entry name" value="FRUCTOSELYSINE 6-PHOSPHATE DEGLYCASE"/>
    <property type="match status" value="1"/>
</dbReference>
<evidence type="ECO:0000256" key="1">
    <source>
        <dbReference type="ARBA" id="ARBA00022576"/>
    </source>
</evidence>
<keyword evidence="1" id="KW-0808">Transferase</keyword>
<keyword evidence="3" id="KW-0614">Plasmid</keyword>
<dbReference type="InterPro" id="IPR035488">
    <property type="entry name" value="FrlB_SIS"/>
</dbReference>
<dbReference type="Pfam" id="PF01380">
    <property type="entry name" value="SIS"/>
    <property type="match status" value="1"/>
</dbReference>